<sequence length="187" mass="20745">MAVPQWNNKDLFVYHGTDSASVGVSDPLGVPLVASGATLSSFAVRLALCRPRTDFGRGFYVTTNPHQARQWANTRVISLPSRAVFAVVLRFQLNRDWLAGLDALAFVRPTQDFWDLVTDCRIGFPPHQRSSSHPYDVVYGPVTLWPQQLIINDCDQISFHSTQAAAALPSPIVHRRAIDGAKRSTLF</sequence>
<proteinExistence type="predicted"/>
<dbReference type="Pfam" id="PF13151">
    <property type="entry name" value="DUF3990"/>
    <property type="match status" value="1"/>
</dbReference>
<dbReference type="EMBL" id="PGVG01000004">
    <property type="protein sequence ID" value="PJG56058.1"/>
    <property type="molecule type" value="Genomic_DNA"/>
</dbReference>
<gene>
    <name evidence="1" type="ORF">CVM73_07955</name>
</gene>
<name>A0A2M8RE05_9BRAD</name>
<keyword evidence="2" id="KW-1185">Reference proteome</keyword>
<protein>
    <recommendedName>
        <fullName evidence="3">DUF3990 domain-containing protein</fullName>
    </recommendedName>
</protein>
<organism evidence="1 2">
    <name type="scientific">Bradyrhizobium forestalis</name>
    <dbReference type="NCBI Taxonomy" id="1419263"/>
    <lineage>
        <taxon>Bacteria</taxon>
        <taxon>Pseudomonadati</taxon>
        <taxon>Pseudomonadota</taxon>
        <taxon>Alphaproteobacteria</taxon>
        <taxon>Hyphomicrobiales</taxon>
        <taxon>Nitrobacteraceae</taxon>
        <taxon>Bradyrhizobium</taxon>
    </lineage>
</organism>
<evidence type="ECO:0008006" key="3">
    <source>
        <dbReference type="Google" id="ProtNLM"/>
    </source>
</evidence>
<evidence type="ECO:0000313" key="1">
    <source>
        <dbReference type="EMBL" id="PJG56058.1"/>
    </source>
</evidence>
<accession>A0A2M8RE05</accession>
<reference evidence="1 2" key="1">
    <citation type="submission" date="2017-11" db="EMBL/GenBank/DDBJ databases">
        <title>Bradyrhizobium forestalis sp. nov., an efficient nitrogen-fixing bacterium isolated from nodules of forest legume species in the Amazon.</title>
        <authorList>
            <person name="Costa E.M."/>
            <person name="Guimaraes A."/>
            <person name="Carvalho T.S."/>
            <person name="Rodrigues T.L."/>
            <person name="Ribeiro P.R.A."/>
            <person name="Lebbe L."/>
            <person name="Willems A."/>
            <person name="Moreira F.M.S."/>
        </authorList>
    </citation>
    <scope>NUCLEOTIDE SEQUENCE [LARGE SCALE GENOMIC DNA]</scope>
    <source>
        <strain evidence="1 2">INPA54B</strain>
    </source>
</reference>
<dbReference type="AlphaFoldDB" id="A0A2M8RE05"/>
<evidence type="ECO:0000313" key="2">
    <source>
        <dbReference type="Proteomes" id="UP000231194"/>
    </source>
</evidence>
<dbReference type="Proteomes" id="UP000231194">
    <property type="component" value="Unassembled WGS sequence"/>
</dbReference>
<dbReference type="InterPro" id="IPR025051">
    <property type="entry name" value="DUF3990"/>
</dbReference>
<comment type="caution">
    <text evidence="1">The sequence shown here is derived from an EMBL/GenBank/DDBJ whole genome shotgun (WGS) entry which is preliminary data.</text>
</comment>